<feature type="binding site" evidence="15">
    <location>
        <position position="85"/>
    </location>
    <ligand>
        <name>Zn(2+)</name>
        <dbReference type="ChEBI" id="CHEBI:29105"/>
        <note>catalytic</note>
    </ligand>
</feature>
<dbReference type="RefSeq" id="WP_150497177.1">
    <property type="nucleotide sequence ID" value="NZ_BMFA01000009.1"/>
</dbReference>
<comment type="catalytic activity">
    <reaction evidence="12">
        <text>2,5-diamino-6-hydroxy-4-(5-phosphoribosylamino)-pyrimidine + H2O + H(+) = 5-amino-6-(5-phospho-D-ribosylamino)uracil + NH4(+)</text>
        <dbReference type="Rhea" id="RHEA:21868"/>
        <dbReference type="ChEBI" id="CHEBI:15377"/>
        <dbReference type="ChEBI" id="CHEBI:15378"/>
        <dbReference type="ChEBI" id="CHEBI:28938"/>
        <dbReference type="ChEBI" id="CHEBI:58453"/>
        <dbReference type="ChEBI" id="CHEBI:58614"/>
        <dbReference type="EC" id="3.5.4.26"/>
    </reaction>
</comment>
<comment type="catalytic activity">
    <reaction evidence="12">
        <text>5-amino-6-(5-phospho-D-ribitylamino)uracil + NADP(+) = 5-amino-6-(5-phospho-D-ribosylamino)uracil + NADPH + H(+)</text>
        <dbReference type="Rhea" id="RHEA:17845"/>
        <dbReference type="ChEBI" id="CHEBI:15378"/>
        <dbReference type="ChEBI" id="CHEBI:57783"/>
        <dbReference type="ChEBI" id="CHEBI:58349"/>
        <dbReference type="ChEBI" id="CHEBI:58421"/>
        <dbReference type="ChEBI" id="CHEBI:58453"/>
        <dbReference type="EC" id="1.1.1.193"/>
    </reaction>
</comment>
<feature type="binding site" evidence="14">
    <location>
        <position position="194"/>
    </location>
    <ligand>
        <name>substrate</name>
    </ligand>
</feature>
<keyword evidence="7 12" id="KW-0479">Metal-binding</keyword>
<dbReference type="InterPro" id="IPR016193">
    <property type="entry name" value="Cytidine_deaminase-like"/>
</dbReference>
<feature type="binding site" evidence="14">
    <location>
        <position position="164"/>
    </location>
    <ligand>
        <name>NADP(+)</name>
        <dbReference type="ChEBI" id="CHEBI:58349"/>
    </ligand>
</feature>
<gene>
    <name evidence="17" type="ORF">GCM10011316_30900</name>
</gene>
<evidence type="ECO:0000313" key="17">
    <source>
        <dbReference type="EMBL" id="GGB56584.1"/>
    </source>
</evidence>
<dbReference type="InterPro" id="IPR002125">
    <property type="entry name" value="CMP_dCMP_dom"/>
</dbReference>
<dbReference type="SUPFAM" id="SSF53597">
    <property type="entry name" value="Dihydrofolate reductase-like"/>
    <property type="match status" value="1"/>
</dbReference>
<feature type="binding site" evidence="14">
    <location>
        <position position="214"/>
    </location>
    <ligand>
        <name>substrate</name>
    </ligand>
</feature>
<dbReference type="InterPro" id="IPR004794">
    <property type="entry name" value="Eubact_RibD"/>
</dbReference>
<dbReference type="AlphaFoldDB" id="A0A916TMS2"/>
<comment type="pathway">
    <text evidence="3 12">Cofactor biosynthesis; riboflavin biosynthesis; 5-amino-6-(D-ribitylamino)uracil from GTP: step 3/4.</text>
</comment>
<evidence type="ECO:0000256" key="1">
    <source>
        <dbReference type="ARBA" id="ARBA00002151"/>
    </source>
</evidence>
<comment type="cofactor">
    <cofactor evidence="12 15">
        <name>Zn(2+)</name>
        <dbReference type="ChEBI" id="CHEBI:29105"/>
    </cofactor>
    <text evidence="12 15">Binds 1 zinc ion.</text>
</comment>
<dbReference type="PROSITE" id="PS00903">
    <property type="entry name" value="CYT_DCMP_DEAMINASES_1"/>
    <property type="match status" value="1"/>
</dbReference>
<dbReference type="Gene3D" id="3.40.430.10">
    <property type="entry name" value="Dihydrofolate Reductase, subunit A"/>
    <property type="match status" value="1"/>
</dbReference>
<comment type="similarity">
    <text evidence="5 12">In the C-terminal section; belongs to the HTP reductase family.</text>
</comment>
<evidence type="ECO:0000313" key="18">
    <source>
        <dbReference type="Proteomes" id="UP000605148"/>
    </source>
</evidence>
<evidence type="ECO:0000256" key="11">
    <source>
        <dbReference type="ARBA" id="ARBA00023268"/>
    </source>
</evidence>
<keyword evidence="10 12" id="KW-0560">Oxidoreductase</keyword>
<dbReference type="CDD" id="cd01284">
    <property type="entry name" value="Riboflavin_deaminase-reductase"/>
    <property type="match status" value="1"/>
</dbReference>
<dbReference type="GO" id="GO:0008703">
    <property type="term" value="F:5-amino-6-(5-phosphoribosylamino)uracil reductase activity"/>
    <property type="evidence" value="ECO:0007669"/>
    <property type="project" value="UniProtKB-EC"/>
</dbReference>
<comment type="similarity">
    <text evidence="4 12">In the N-terminal section; belongs to the cytidine and deoxycytidylate deaminase family.</text>
</comment>
<feature type="binding site" evidence="14">
    <location>
        <position position="217"/>
    </location>
    <ligand>
        <name>substrate</name>
    </ligand>
</feature>
<feature type="binding site" evidence="15">
    <location>
        <position position="60"/>
    </location>
    <ligand>
        <name>Zn(2+)</name>
        <dbReference type="ChEBI" id="CHEBI:29105"/>
        <note>catalytic</note>
    </ligand>
</feature>
<dbReference type="PANTHER" id="PTHR38011">
    <property type="entry name" value="DIHYDROFOLATE REDUCTASE FAMILY PROTEIN (AFU_ORTHOLOGUE AFUA_8G06820)"/>
    <property type="match status" value="1"/>
</dbReference>
<dbReference type="EC" id="3.5.4.26" evidence="12"/>
<name>A0A916TMS2_9HYPH</name>
<dbReference type="GO" id="GO:0008270">
    <property type="term" value="F:zinc ion binding"/>
    <property type="evidence" value="ECO:0007669"/>
    <property type="project" value="InterPro"/>
</dbReference>
<evidence type="ECO:0000256" key="15">
    <source>
        <dbReference type="PIRSR" id="PIRSR006769-3"/>
    </source>
</evidence>
<dbReference type="InterPro" id="IPR002734">
    <property type="entry name" value="RibDG_C"/>
</dbReference>
<dbReference type="GO" id="GO:0008835">
    <property type="term" value="F:diaminohydroxyphosphoribosylaminopyrimidine deaminase activity"/>
    <property type="evidence" value="ECO:0007669"/>
    <property type="project" value="UniProtKB-EC"/>
</dbReference>
<dbReference type="SUPFAM" id="SSF53927">
    <property type="entry name" value="Cytidine deaminase-like"/>
    <property type="match status" value="1"/>
</dbReference>
<dbReference type="NCBIfam" id="TIGR00326">
    <property type="entry name" value="eubact_ribD"/>
    <property type="match status" value="1"/>
</dbReference>
<feature type="binding site" evidence="14">
    <location>
        <begin position="307"/>
        <end position="313"/>
    </location>
    <ligand>
        <name>NADP(+)</name>
        <dbReference type="ChEBI" id="CHEBI:58349"/>
    </ligand>
</feature>
<feature type="binding site" evidence="14">
    <location>
        <position position="210"/>
    </location>
    <ligand>
        <name>NADP(+)</name>
        <dbReference type="ChEBI" id="CHEBI:58349"/>
    </ligand>
</feature>
<feature type="active site" description="Proton donor" evidence="13">
    <location>
        <position position="62"/>
    </location>
</feature>
<dbReference type="PANTHER" id="PTHR38011:SF7">
    <property type="entry name" value="2,5-DIAMINO-6-RIBOSYLAMINO-4(3H)-PYRIMIDINONE 5'-PHOSPHATE REDUCTASE"/>
    <property type="match status" value="1"/>
</dbReference>
<dbReference type="Gene3D" id="3.40.140.10">
    <property type="entry name" value="Cytidine Deaminase, domain 2"/>
    <property type="match status" value="1"/>
</dbReference>
<sequence length="375" mass="39512">MTSLQDIDLRFMAAAERLARRGLGRVWPNPPVAALIVRQDADGAPLLVGRGLTARPGGPHAEVNALAAAGERAQGATCYVTLEPCSHYGRTPPCSGALIEAGVGRVVVSMLDPNPRVAGRGVRLLREAGIEVVVGVNEAACQQLYKGFSLRITRNRPLVFLKVAMSRDGFIGREGEGQIAISGPLAMRHVHGYRAAYDAILVGIGTAVADDPQLTCRLPGLYERSPVRVVIDTRARLPLTSKLVRTAADVPVWVICGHDADPGNVEQLAKAGIRIIRVPAPDGRIEPGVAITALAARGITSVMVEGGARLADAFLRSGLVDDFCIVTGAVEVGAGGIPAFLNGNLDTVLADPRFQRVAAGHIGPDRFIHLKRNGA</sequence>
<feature type="binding site" evidence="15">
    <location>
        <position position="94"/>
    </location>
    <ligand>
        <name>Zn(2+)</name>
        <dbReference type="ChEBI" id="CHEBI:29105"/>
        <note>catalytic</note>
    </ligand>
</feature>
<feature type="binding site" evidence="14">
    <location>
        <position position="305"/>
    </location>
    <ligand>
        <name>substrate</name>
    </ligand>
</feature>
<dbReference type="InterPro" id="IPR050765">
    <property type="entry name" value="Riboflavin_Biosynth_HTPR"/>
</dbReference>
<dbReference type="EMBL" id="BMFA01000009">
    <property type="protein sequence ID" value="GGB56584.1"/>
    <property type="molecule type" value="Genomic_DNA"/>
</dbReference>
<proteinExistence type="inferred from homology"/>
<dbReference type="PROSITE" id="PS51747">
    <property type="entry name" value="CYT_DCMP_DEAMINASES_2"/>
    <property type="match status" value="1"/>
</dbReference>
<keyword evidence="12" id="KW-0378">Hydrolase</keyword>
<evidence type="ECO:0000256" key="14">
    <source>
        <dbReference type="PIRSR" id="PIRSR006769-2"/>
    </source>
</evidence>
<dbReference type="Pfam" id="PF00383">
    <property type="entry name" value="dCMP_cyt_deam_1"/>
    <property type="match status" value="1"/>
</dbReference>
<dbReference type="PIRSF" id="PIRSF006769">
    <property type="entry name" value="RibD"/>
    <property type="match status" value="1"/>
</dbReference>
<feature type="binding site" evidence="14">
    <location>
        <position position="233"/>
    </location>
    <ligand>
        <name>NADP(+)</name>
        <dbReference type="ChEBI" id="CHEBI:58349"/>
    </ligand>
</feature>
<feature type="binding site" evidence="14">
    <location>
        <position position="206"/>
    </location>
    <ligand>
        <name>substrate</name>
    </ligand>
</feature>
<evidence type="ECO:0000256" key="6">
    <source>
        <dbReference type="ARBA" id="ARBA00022619"/>
    </source>
</evidence>
<evidence type="ECO:0000256" key="7">
    <source>
        <dbReference type="ARBA" id="ARBA00022723"/>
    </source>
</evidence>
<keyword evidence="8 12" id="KW-0862">Zinc</keyword>
<feature type="domain" description="CMP/dCMP-type deaminase" evidence="16">
    <location>
        <begin position="6"/>
        <end position="133"/>
    </location>
</feature>
<reference evidence="17" key="2">
    <citation type="submission" date="2020-09" db="EMBL/GenBank/DDBJ databases">
        <authorList>
            <person name="Sun Q."/>
            <person name="Zhou Y."/>
        </authorList>
    </citation>
    <scope>NUCLEOTIDE SEQUENCE</scope>
    <source>
        <strain evidence="17">CGMCC 1.12426</strain>
    </source>
</reference>
<evidence type="ECO:0000256" key="5">
    <source>
        <dbReference type="ARBA" id="ARBA00007417"/>
    </source>
</evidence>
<dbReference type="InterPro" id="IPR016192">
    <property type="entry name" value="APOBEC/CMP_deaminase_Zn-bd"/>
</dbReference>
<evidence type="ECO:0000256" key="2">
    <source>
        <dbReference type="ARBA" id="ARBA00004882"/>
    </source>
</evidence>
<evidence type="ECO:0000256" key="3">
    <source>
        <dbReference type="ARBA" id="ARBA00004910"/>
    </source>
</evidence>
<evidence type="ECO:0000256" key="8">
    <source>
        <dbReference type="ARBA" id="ARBA00022833"/>
    </source>
</evidence>
<evidence type="ECO:0000256" key="13">
    <source>
        <dbReference type="PIRSR" id="PIRSR006769-1"/>
    </source>
</evidence>
<evidence type="ECO:0000256" key="12">
    <source>
        <dbReference type="PIRNR" id="PIRNR006769"/>
    </source>
</evidence>
<evidence type="ECO:0000256" key="4">
    <source>
        <dbReference type="ARBA" id="ARBA00005259"/>
    </source>
</evidence>
<dbReference type="OrthoDB" id="9800865at2"/>
<dbReference type="InterPro" id="IPR024072">
    <property type="entry name" value="DHFR-like_dom_sf"/>
</dbReference>
<comment type="caution">
    <text evidence="17">The sequence shown here is derived from an EMBL/GenBank/DDBJ whole genome shotgun (WGS) entry which is preliminary data.</text>
</comment>
<comment type="pathway">
    <text evidence="2 12">Cofactor biosynthesis; riboflavin biosynthesis; 5-amino-6-(D-ribitylamino)uracil from GTP: step 2/4.</text>
</comment>
<dbReference type="Proteomes" id="UP000605148">
    <property type="component" value="Unassembled WGS sequence"/>
</dbReference>
<organism evidence="17 18">
    <name type="scientific">Roseibium aquae</name>
    <dbReference type="NCBI Taxonomy" id="1323746"/>
    <lineage>
        <taxon>Bacteria</taxon>
        <taxon>Pseudomonadati</taxon>
        <taxon>Pseudomonadota</taxon>
        <taxon>Alphaproteobacteria</taxon>
        <taxon>Hyphomicrobiales</taxon>
        <taxon>Stappiaceae</taxon>
        <taxon>Roseibium</taxon>
    </lineage>
</organism>
<keyword evidence="18" id="KW-1185">Reference proteome</keyword>
<dbReference type="EC" id="1.1.1.193" evidence="12"/>
<keyword evidence="11" id="KW-0511">Multifunctional enzyme</keyword>
<protein>
    <recommendedName>
        <fullName evidence="12">Riboflavin biosynthesis protein RibD</fullName>
    </recommendedName>
    <domain>
        <recommendedName>
            <fullName evidence="12">Diaminohydroxyphosphoribosylaminopyrimidine deaminase</fullName>
            <shortName evidence="12">DRAP deaminase</shortName>
            <ecNumber evidence="12">3.5.4.26</ecNumber>
        </recommendedName>
        <alternativeName>
            <fullName evidence="12">Riboflavin-specific deaminase</fullName>
        </alternativeName>
    </domain>
    <domain>
        <recommendedName>
            <fullName evidence="12">5-amino-6-(5-phosphoribosylamino)uracil reductase</fullName>
            <ecNumber evidence="12">1.1.1.193</ecNumber>
        </recommendedName>
        <alternativeName>
            <fullName evidence="12">HTP reductase</fullName>
        </alternativeName>
    </domain>
</protein>
<reference evidence="17" key="1">
    <citation type="journal article" date="2014" name="Int. J. Syst. Evol. Microbiol.">
        <title>Complete genome sequence of Corynebacterium casei LMG S-19264T (=DSM 44701T), isolated from a smear-ripened cheese.</title>
        <authorList>
            <consortium name="US DOE Joint Genome Institute (JGI-PGF)"/>
            <person name="Walter F."/>
            <person name="Albersmeier A."/>
            <person name="Kalinowski J."/>
            <person name="Ruckert C."/>
        </authorList>
    </citation>
    <scope>NUCLEOTIDE SEQUENCE</scope>
    <source>
        <strain evidence="17">CGMCC 1.12426</strain>
    </source>
</reference>
<dbReference type="Pfam" id="PF01872">
    <property type="entry name" value="RibD_C"/>
    <property type="match status" value="1"/>
</dbReference>
<accession>A0A916TMS2</accession>
<evidence type="ECO:0000259" key="16">
    <source>
        <dbReference type="PROSITE" id="PS51747"/>
    </source>
</evidence>
<evidence type="ECO:0000256" key="10">
    <source>
        <dbReference type="ARBA" id="ARBA00023002"/>
    </source>
</evidence>
<dbReference type="GO" id="GO:0009231">
    <property type="term" value="P:riboflavin biosynthetic process"/>
    <property type="evidence" value="ECO:0007669"/>
    <property type="project" value="UniProtKB-KW"/>
</dbReference>
<comment type="function">
    <text evidence="1 12">Converts 2,5-diamino-6-(ribosylamino)-4(3h)-pyrimidinone 5'-phosphate into 5-amino-6-(ribosylamino)-2,4(1h,3h)-pyrimidinedione 5'-phosphate.</text>
</comment>
<evidence type="ECO:0000256" key="9">
    <source>
        <dbReference type="ARBA" id="ARBA00022857"/>
    </source>
</evidence>
<keyword evidence="6 12" id="KW-0686">Riboflavin biosynthesis</keyword>
<keyword evidence="9 12" id="KW-0521">NADP</keyword>